<protein>
    <recommendedName>
        <fullName evidence="2">Dihydrodipicolinate synthase family protein</fullName>
    </recommendedName>
</protein>
<dbReference type="SUPFAM" id="SSF51569">
    <property type="entry name" value="Aldolase"/>
    <property type="match status" value="1"/>
</dbReference>
<dbReference type="InterPro" id="IPR013785">
    <property type="entry name" value="Aldolase_TIM"/>
</dbReference>
<organism evidence="1">
    <name type="scientific">marine metagenome</name>
    <dbReference type="NCBI Taxonomy" id="408172"/>
    <lineage>
        <taxon>unclassified sequences</taxon>
        <taxon>metagenomes</taxon>
        <taxon>ecological metagenomes</taxon>
    </lineage>
</organism>
<sequence>MKYKKTEAKEFARLNMKGIWAAALTPFTPSLKLDEIGFRQNIRHWIDDLEIDGLFIAGKQGEFFSMSLLERKQCMRIAVEEVNNRPNSRNAGTILSCSDQNMDVVLELAGYAQNLGADYIVVHAPILHFTTNQDELLYEYYKYIADNVDIGIAMWSHPDSGYLMSPELCNRIANLPNIVAIKYSVPREMYTELTRLAEDRLIVSTA</sequence>
<name>A0A383AKI7_9ZZZZ</name>
<dbReference type="Gene3D" id="3.20.20.70">
    <property type="entry name" value="Aldolase class I"/>
    <property type="match status" value="1"/>
</dbReference>
<dbReference type="InterPro" id="IPR002220">
    <property type="entry name" value="DapA-like"/>
</dbReference>
<feature type="non-terminal residue" evidence="1">
    <location>
        <position position="206"/>
    </location>
</feature>
<dbReference type="GO" id="GO:0005829">
    <property type="term" value="C:cytosol"/>
    <property type="evidence" value="ECO:0007669"/>
    <property type="project" value="TreeGrafter"/>
</dbReference>
<dbReference type="CDD" id="cd00408">
    <property type="entry name" value="DHDPS-like"/>
    <property type="match status" value="1"/>
</dbReference>
<dbReference type="PANTHER" id="PTHR42849">
    <property type="entry name" value="N-ACETYLNEURAMINATE LYASE"/>
    <property type="match status" value="1"/>
</dbReference>
<dbReference type="AlphaFoldDB" id="A0A383AKI7"/>
<accession>A0A383AKI7</accession>
<dbReference type="GO" id="GO:0008747">
    <property type="term" value="F:N-acetylneuraminate lyase activity"/>
    <property type="evidence" value="ECO:0007669"/>
    <property type="project" value="TreeGrafter"/>
</dbReference>
<reference evidence="1" key="1">
    <citation type="submission" date="2018-05" db="EMBL/GenBank/DDBJ databases">
        <authorList>
            <person name="Lanie J.A."/>
            <person name="Ng W.-L."/>
            <person name="Kazmierczak K.M."/>
            <person name="Andrzejewski T.M."/>
            <person name="Davidsen T.M."/>
            <person name="Wayne K.J."/>
            <person name="Tettelin H."/>
            <person name="Glass J.I."/>
            <person name="Rusch D."/>
            <person name="Podicherti R."/>
            <person name="Tsui H.-C.T."/>
            <person name="Winkler M.E."/>
        </authorList>
    </citation>
    <scope>NUCLEOTIDE SEQUENCE</scope>
</reference>
<evidence type="ECO:0008006" key="2">
    <source>
        <dbReference type="Google" id="ProtNLM"/>
    </source>
</evidence>
<dbReference type="GO" id="GO:0019262">
    <property type="term" value="P:N-acetylneuraminate catabolic process"/>
    <property type="evidence" value="ECO:0007669"/>
    <property type="project" value="TreeGrafter"/>
</dbReference>
<dbReference type="SMART" id="SM01130">
    <property type="entry name" value="DHDPS"/>
    <property type="match status" value="1"/>
</dbReference>
<gene>
    <name evidence="1" type="ORF">METZ01_LOCUS461191</name>
</gene>
<evidence type="ECO:0000313" key="1">
    <source>
        <dbReference type="EMBL" id="SVE08337.1"/>
    </source>
</evidence>
<dbReference type="Pfam" id="PF00701">
    <property type="entry name" value="DHDPS"/>
    <property type="match status" value="1"/>
</dbReference>
<proteinExistence type="predicted"/>
<dbReference type="EMBL" id="UINC01192955">
    <property type="protein sequence ID" value="SVE08337.1"/>
    <property type="molecule type" value="Genomic_DNA"/>
</dbReference>
<dbReference type="PANTHER" id="PTHR42849:SF1">
    <property type="entry name" value="N-ACETYLNEURAMINATE LYASE"/>
    <property type="match status" value="1"/>
</dbReference>